<comment type="caution">
    <text evidence="1">The sequence shown here is derived from an EMBL/GenBank/DDBJ whole genome shotgun (WGS) entry which is preliminary data.</text>
</comment>
<gene>
    <name evidence="1" type="ORF">A3D04_05120</name>
</gene>
<dbReference type="EMBL" id="MFBD01000034">
    <property type="protein sequence ID" value="OGD88251.1"/>
    <property type="molecule type" value="Genomic_DNA"/>
</dbReference>
<organism evidence="1 2">
    <name type="scientific">Candidatus Curtissbacteria bacterium RIFCSPHIGHO2_02_FULL_40_16b</name>
    <dbReference type="NCBI Taxonomy" id="1797714"/>
    <lineage>
        <taxon>Bacteria</taxon>
        <taxon>Candidatus Curtissiibacteriota</taxon>
    </lineage>
</organism>
<accession>A0A1F5G8R1</accession>
<protein>
    <submittedName>
        <fullName evidence="1">Uncharacterized protein</fullName>
    </submittedName>
</protein>
<proteinExistence type="predicted"/>
<dbReference type="AlphaFoldDB" id="A0A1F5G8R1"/>
<dbReference type="Proteomes" id="UP000177369">
    <property type="component" value="Unassembled WGS sequence"/>
</dbReference>
<name>A0A1F5G8R1_9BACT</name>
<reference evidence="1 2" key="1">
    <citation type="journal article" date="2016" name="Nat. Commun.">
        <title>Thousands of microbial genomes shed light on interconnected biogeochemical processes in an aquifer system.</title>
        <authorList>
            <person name="Anantharaman K."/>
            <person name="Brown C.T."/>
            <person name="Hug L.A."/>
            <person name="Sharon I."/>
            <person name="Castelle C.J."/>
            <person name="Probst A.J."/>
            <person name="Thomas B.C."/>
            <person name="Singh A."/>
            <person name="Wilkins M.J."/>
            <person name="Karaoz U."/>
            <person name="Brodie E.L."/>
            <person name="Williams K.H."/>
            <person name="Hubbard S.S."/>
            <person name="Banfield J.F."/>
        </authorList>
    </citation>
    <scope>NUCLEOTIDE SEQUENCE [LARGE SCALE GENOMIC DNA]</scope>
</reference>
<evidence type="ECO:0000313" key="2">
    <source>
        <dbReference type="Proteomes" id="UP000177369"/>
    </source>
</evidence>
<sequence length="130" mass="14647">MAKETEAAEAEREARYQVMASEAQQIISGIEKVDDLNLSLFRAKPFGNEKNEQPKIWEVWVETLSRNERVFVTQSLGFFGRILTDPKTAIDNPRVTVGAARALIARGDVDWRGLDLLKTFAIKALTPLEK</sequence>
<evidence type="ECO:0000313" key="1">
    <source>
        <dbReference type="EMBL" id="OGD88251.1"/>
    </source>
</evidence>